<gene>
    <name evidence="8" type="primary">rfbC</name>
    <name evidence="8" type="ORF">FQP89_20860</name>
</gene>
<dbReference type="GO" id="GO:0005829">
    <property type="term" value="C:cytosol"/>
    <property type="evidence" value="ECO:0007669"/>
    <property type="project" value="TreeGrafter"/>
</dbReference>
<keyword evidence="7 8" id="KW-0413">Isomerase</keyword>
<reference evidence="8 9" key="1">
    <citation type="submission" date="2019-07" db="EMBL/GenBank/DDBJ databases">
        <title>Diversity of Bacteria from Kongsfjorden, Arctic.</title>
        <authorList>
            <person name="Yu Y."/>
        </authorList>
    </citation>
    <scope>NUCLEOTIDE SEQUENCE [LARGE SCALE GENOMIC DNA]</scope>
    <source>
        <strain evidence="8 9">SM1922</strain>
    </source>
</reference>
<evidence type="ECO:0000256" key="3">
    <source>
        <dbReference type="ARBA" id="ARBA00012098"/>
    </source>
</evidence>
<name>A0A558J1Y6_9GAMM</name>
<comment type="caution">
    <text evidence="8">The sequence shown here is derived from an EMBL/GenBank/DDBJ whole genome shotgun (WGS) entry which is preliminary data.</text>
</comment>
<accession>A0A558J1Y6</accession>
<dbReference type="UniPathway" id="UPA00124"/>
<dbReference type="NCBIfam" id="TIGR01221">
    <property type="entry name" value="rmlC"/>
    <property type="match status" value="1"/>
</dbReference>
<sequence length="184" mass="20969">MHVEKTALPEVVILTPKVFGDERGFFMESFNQQAFEEATGCKRHFVQDNHSRSRQGVLRGIHYQLEQPQGKLVRVVHGSVWDVAVDLRRDSAQFGQWVGIELSAENNRQLWVPEGFGHAFVVMSETADFLYKTTDFYHPESERCIRFDDPALGIEWPELPVPFALSEKDQAGSTLKSAEVYSPL</sequence>
<evidence type="ECO:0000256" key="6">
    <source>
        <dbReference type="PIRSR" id="PIRSR600888-3"/>
    </source>
</evidence>
<comment type="catalytic activity">
    <reaction evidence="1 7">
        <text>dTDP-4-dehydro-6-deoxy-alpha-D-glucose = dTDP-4-dehydro-beta-L-rhamnose</text>
        <dbReference type="Rhea" id="RHEA:16969"/>
        <dbReference type="ChEBI" id="CHEBI:57649"/>
        <dbReference type="ChEBI" id="CHEBI:62830"/>
        <dbReference type="EC" id="5.1.3.13"/>
    </reaction>
</comment>
<dbReference type="GO" id="GO:0000271">
    <property type="term" value="P:polysaccharide biosynthetic process"/>
    <property type="evidence" value="ECO:0007669"/>
    <property type="project" value="TreeGrafter"/>
</dbReference>
<comment type="function">
    <text evidence="2 7">Catalyzes the epimerization of the C3' and C5'positions of dTDP-6-deoxy-D-xylo-4-hexulose, forming dTDP-6-deoxy-L-lyxo-4-hexulose.</text>
</comment>
<feature type="active site" description="Proton acceptor" evidence="5">
    <location>
        <position position="62"/>
    </location>
</feature>
<dbReference type="InterPro" id="IPR014710">
    <property type="entry name" value="RmlC-like_jellyroll"/>
</dbReference>
<evidence type="ECO:0000256" key="4">
    <source>
        <dbReference type="ARBA" id="ARBA00019595"/>
    </source>
</evidence>
<feature type="active site" description="Proton donor" evidence="5">
    <location>
        <position position="131"/>
    </location>
</feature>
<protein>
    <recommendedName>
        <fullName evidence="4 7">dTDP-4-dehydrorhamnose 3,5-epimerase</fullName>
        <ecNumber evidence="3 7">5.1.3.13</ecNumber>
    </recommendedName>
    <alternativeName>
        <fullName evidence="7">Thymidine diphospho-4-keto-rhamnose 3,5-epimerase</fullName>
    </alternativeName>
</protein>
<dbReference type="EMBL" id="VNFE01000008">
    <property type="protein sequence ID" value="TVU87600.1"/>
    <property type="molecule type" value="Genomic_DNA"/>
</dbReference>
<evidence type="ECO:0000256" key="1">
    <source>
        <dbReference type="ARBA" id="ARBA00001298"/>
    </source>
</evidence>
<dbReference type="Gene3D" id="2.60.120.10">
    <property type="entry name" value="Jelly Rolls"/>
    <property type="match status" value="1"/>
</dbReference>
<comment type="subunit">
    <text evidence="7">Homodimer.</text>
</comment>
<evidence type="ECO:0000313" key="8">
    <source>
        <dbReference type="EMBL" id="TVU87600.1"/>
    </source>
</evidence>
<dbReference type="PANTHER" id="PTHR21047">
    <property type="entry name" value="DTDP-6-DEOXY-D-GLUCOSE-3,5 EPIMERASE"/>
    <property type="match status" value="1"/>
</dbReference>
<evidence type="ECO:0000256" key="7">
    <source>
        <dbReference type="RuleBase" id="RU364069"/>
    </source>
</evidence>
<dbReference type="RefSeq" id="WP_144815003.1">
    <property type="nucleotide sequence ID" value="NZ_VNFE01000008.1"/>
</dbReference>
<dbReference type="PANTHER" id="PTHR21047:SF2">
    <property type="entry name" value="THYMIDINE DIPHOSPHO-4-KETO-RHAMNOSE 3,5-EPIMERASE"/>
    <property type="match status" value="1"/>
</dbReference>
<feature type="site" description="Participates in a stacking interaction with the thymidine ring of dTDP-4-oxo-6-deoxyglucose" evidence="6">
    <location>
        <position position="137"/>
    </location>
</feature>
<proteinExistence type="inferred from homology"/>
<comment type="pathway">
    <text evidence="7">Carbohydrate biosynthesis; dTDP-L-rhamnose biosynthesis.</text>
</comment>
<evidence type="ECO:0000256" key="2">
    <source>
        <dbReference type="ARBA" id="ARBA00001997"/>
    </source>
</evidence>
<dbReference type="SUPFAM" id="SSF51182">
    <property type="entry name" value="RmlC-like cupins"/>
    <property type="match status" value="1"/>
</dbReference>
<dbReference type="AlphaFoldDB" id="A0A558J1Y6"/>
<organism evidence="8 9">
    <name type="scientific">Vreelandella titanicae</name>
    <dbReference type="NCBI Taxonomy" id="664683"/>
    <lineage>
        <taxon>Bacteria</taxon>
        <taxon>Pseudomonadati</taxon>
        <taxon>Pseudomonadota</taxon>
        <taxon>Gammaproteobacteria</taxon>
        <taxon>Oceanospirillales</taxon>
        <taxon>Halomonadaceae</taxon>
        <taxon>Vreelandella</taxon>
    </lineage>
</organism>
<dbReference type="CDD" id="cd00438">
    <property type="entry name" value="cupin_RmlC"/>
    <property type="match status" value="1"/>
</dbReference>
<evidence type="ECO:0000313" key="9">
    <source>
        <dbReference type="Proteomes" id="UP000317288"/>
    </source>
</evidence>
<dbReference type="GO" id="GO:0019305">
    <property type="term" value="P:dTDP-rhamnose biosynthetic process"/>
    <property type="evidence" value="ECO:0007669"/>
    <property type="project" value="UniProtKB-UniRule"/>
</dbReference>
<dbReference type="Proteomes" id="UP000317288">
    <property type="component" value="Unassembled WGS sequence"/>
</dbReference>
<evidence type="ECO:0000256" key="5">
    <source>
        <dbReference type="PIRSR" id="PIRSR600888-1"/>
    </source>
</evidence>
<comment type="similarity">
    <text evidence="7">Belongs to the dTDP-4-dehydrorhamnose 3,5-epimerase family.</text>
</comment>
<dbReference type="GO" id="GO:0008830">
    <property type="term" value="F:dTDP-4-dehydrorhamnose 3,5-epimerase activity"/>
    <property type="evidence" value="ECO:0007669"/>
    <property type="project" value="UniProtKB-UniRule"/>
</dbReference>
<dbReference type="EC" id="5.1.3.13" evidence="3 7"/>
<dbReference type="InterPro" id="IPR000888">
    <property type="entry name" value="RmlC-like"/>
</dbReference>
<dbReference type="Pfam" id="PF00908">
    <property type="entry name" value="dTDP_sugar_isom"/>
    <property type="match status" value="1"/>
</dbReference>
<dbReference type="InterPro" id="IPR011051">
    <property type="entry name" value="RmlC_Cupin_sf"/>
</dbReference>